<evidence type="ECO:0000256" key="6">
    <source>
        <dbReference type="ARBA" id="ARBA00022839"/>
    </source>
</evidence>
<comment type="subcellular location">
    <subcellularLocation>
        <location evidence="2 8">Cytoplasm</location>
    </subcellularLocation>
</comment>
<dbReference type="GO" id="GO:0005829">
    <property type="term" value="C:cytosol"/>
    <property type="evidence" value="ECO:0007669"/>
    <property type="project" value="TreeGrafter"/>
</dbReference>
<dbReference type="Pfam" id="PF08206">
    <property type="entry name" value="OB_RNB"/>
    <property type="match status" value="1"/>
</dbReference>
<dbReference type="GO" id="GO:0003723">
    <property type="term" value="F:RNA binding"/>
    <property type="evidence" value="ECO:0007669"/>
    <property type="project" value="UniProtKB-UniRule"/>
</dbReference>
<dbReference type="Pfam" id="PF17876">
    <property type="entry name" value="CSD2"/>
    <property type="match status" value="1"/>
</dbReference>
<dbReference type="InterPro" id="IPR050180">
    <property type="entry name" value="RNR_Ribonuclease"/>
</dbReference>
<keyword evidence="7 8" id="KW-0694">RNA-binding</keyword>
<evidence type="ECO:0000259" key="9">
    <source>
        <dbReference type="PROSITE" id="PS50126"/>
    </source>
</evidence>
<comment type="catalytic activity">
    <reaction evidence="1 8">
        <text>Exonucleolytic cleavage in the 3'- to 5'-direction to yield nucleoside 5'-phosphates.</text>
        <dbReference type="EC" id="3.1.13.1"/>
    </reaction>
</comment>
<evidence type="ECO:0000256" key="3">
    <source>
        <dbReference type="ARBA" id="ARBA00022490"/>
    </source>
</evidence>
<gene>
    <name evidence="8 10" type="primary">rnr</name>
    <name evidence="10" type="ORF">R50_2216</name>
</gene>
<dbReference type="PANTHER" id="PTHR23355">
    <property type="entry name" value="RIBONUCLEASE"/>
    <property type="match status" value="1"/>
</dbReference>
<dbReference type="Pfam" id="PF00773">
    <property type="entry name" value="RNB"/>
    <property type="match status" value="1"/>
</dbReference>
<dbReference type="Pfam" id="PF00575">
    <property type="entry name" value="S1"/>
    <property type="match status" value="1"/>
</dbReference>
<accession>A0A6F8ZJS9</accession>
<evidence type="ECO:0000313" key="11">
    <source>
        <dbReference type="Proteomes" id="UP000503399"/>
    </source>
</evidence>
<keyword evidence="6 8" id="KW-0269">Exonuclease</keyword>
<keyword evidence="11" id="KW-1185">Reference proteome</keyword>
<dbReference type="InterPro" id="IPR040476">
    <property type="entry name" value="CSD2"/>
</dbReference>
<keyword evidence="4 8" id="KW-0540">Nuclease</keyword>
<dbReference type="GO" id="GO:0006402">
    <property type="term" value="P:mRNA catabolic process"/>
    <property type="evidence" value="ECO:0007669"/>
    <property type="project" value="TreeGrafter"/>
</dbReference>
<evidence type="ECO:0000256" key="8">
    <source>
        <dbReference type="HAMAP-Rule" id="MF_01895"/>
    </source>
</evidence>
<dbReference type="InterPro" id="IPR001900">
    <property type="entry name" value="RNase_II/R"/>
</dbReference>
<name>A0A6F8ZJS9_9FIRM</name>
<dbReference type="InterPro" id="IPR012340">
    <property type="entry name" value="NA-bd_OB-fold"/>
</dbReference>
<dbReference type="NCBIfam" id="TIGR02063">
    <property type="entry name" value="RNase_R"/>
    <property type="match status" value="1"/>
</dbReference>
<dbReference type="Gene3D" id="2.40.50.140">
    <property type="entry name" value="Nucleic acid-binding proteins"/>
    <property type="match status" value="2"/>
</dbReference>
<feature type="domain" description="S1 motif" evidence="9">
    <location>
        <begin position="628"/>
        <end position="708"/>
    </location>
</feature>
<dbReference type="Proteomes" id="UP000503399">
    <property type="component" value="Chromosome"/>
</dbReference>
<evidence type="ECO:0000256" key="4">
    <source>
        <dbReference type="ARBA" id="ARBA00022722"/>
    </source>
</evidence>
<dbReference type="InterPro" id="IPR011805">
    <property type="entry name" value="RNase_R"/>
</dbReference>
<dbReference type="PROSITE" id="PS01175">
    <property type="entry name" value="RIBONUCLEASE_II"/>
    <property type="match status" value="1"/>
</dbReference>
<comment type="similarity">
    <text evidence="8">Belongs to the RNR ribonuclease family. RNase R subfamily.</text>
</comment>
<dbReference type="EC" id="3.1.13.1" evidence="8"/>
<dbReference type="SMART" id="SM00316">
    <property type="entry name" value="S1"/>
    <property type="match status" value="1"/>
</dbReference>
<organism evidence="10 11">
    <name type="scientific">Candidatus Hydrogenisulfobacillus filiaventi</name>
    <dbReference type="NCBI Taxonomy" id="2707344"/>
    <lineage>
        <taxon>Bacteria</taxon>
        <taxon>Bacillati</taxon>
        <taxon>Bacillota</taxon>
        <taxon>Clostridia</taxon>
        <taxon>Eubacteriales</taxon>
        <taxon>Clostridiales Family XVII. Incertae Sedis</taxon>
        <taxon>Candidatus Hydrogenisulfobacillus</taxon>
    </lineage>
</organism>
<dbReference type="CDD" id="cd04471">
    <property type="entry name" value="S1_RNase_R"/>
    <property type="match status" value="1"/>
</dbReference>
<dbReference type="GO" id="GO:0008859">
    <property type="term" value="F:exoribonuclease II activity"/>
    <property type="evidence" value="ECO:0007669"/>
    <property type="project" value="UniProtKB-UniRule"/>
</dbReference>
<evidence type="ECO:0000313" key="10">
    <source>
        <dbReference type="EMBL" id="CAB1129713.1"/>
    </source>
</evidence>
<dbReference type="EMBL" id="LR778114">
    <property type="protein sequence ID" value="CAB1129713.1"/>
    <property type="molecule type" value="Genomic_DNA"/>
</dbReference>
<dbReference type="KEGG" id="hfv:R50_2216"/>
<sequence>MGLDAAVFEYLEESGPVEERQVWRELGRRLTPAQRTQLRPTLEGLRRRGWIRSDAEGRLRVEVVEGRLRLNPRGFGFVTPNPAPEGAGGNAAAGGDIFIPARALGGGNHDDVVRVWVRPDAEGPGPEGRVMEVVERTVTEVVGRLERAGAGWRVTPADPRQNPVAVAAPPAAQAGQARPPREGDIVVARIREWATGAQIARGEIVRLVGRAGQPDLDVRVIMAQRHLTRAFPGAVMAEAGRLARVVDEAALHEPGRLDLSDLFVVTIDGADAKDLDDAISLEPLKDGWRVGVHIADVSHYVREGSALDEEALARGTSVYLVDRVIPMLPPALSNGLASLNPGVPRLTVSAFIDLDARGVVQRTRFRRSFIVSKHRLTYEAVNRVLAGEDPGELGPILPWLRQAMAVKDILRAKRLKRGALDFDLPEPKILLDPRGYPAELTVRERGEAQMLIEEFMILANEAVARELLRRKLPGLFRVHEPPAEEKLEEFRLLLGSFGYRLPRPVTPKALQGLLAEVAGKPEERVIQTVMLRTMRQAHYAPANLGHFGLASRAYTHFTSPIRRYPDLWVHRVLTRALEGAIAPDTLTRWEARVEEVGTLSSQREREAMEAERDSVEAKQALYMQEKVGQEYEGVVSGVTGFGVFVELDNLVEGLIRLEDLSGDHWRFDPVHHTLTGARSGRVVRLGERLRVRVASVDITLHRINFVPAEGALAAVPVTPAGRRRRRTAARA</sequence>
<dbReference type="AlphaFoldDB" id="A0A6F8ZJS9"/>
<evidence type="ECO:0000256" key="7">
    <source>
        <dbReference type="ARBA" id="ARBA00022884"/>
    </source>
</evidence>
<dbReference type="NCBIfam" id="TIGR00358">
    <property type="entry name" value="3_prime_RNase"/>
    <property type="match status" value="1"/>
</dbReference>
<proteinExistence type="inferred from homology"/>
<comment type="function">
    <text evidence="8">3'-5' exoribonuclease that releases 5'-nucleoside monophosphates and is involved in maturation of structured RNAs.</text>
</comment>
<dbReference type="SMART" id="SM00955">
    <property type="entry name" value="RNB"/>
    <property type="match status" value="1"/>
</dbReference>
<dbReference type="PANTHER" id="PTHR23355:SF9">
    <property type="entry name" value="DIS3-LIKE EXONUCLEASE 2"/>
    <property type="match status" value="1"/>
</dbReference>
<reference evidence="10 11" key="1">
    <citation type="submission" date="2020-02" db="EMBL/GenBank/DDBJ databases">
        <authorList>
            <person name="Hogendoorn C."/>
        </authorList>
    </citation>
    <scope>NUCLEOTIDE SEQUENCE [LARGE SCALE GENOMIC DNA]</scope>
    <source>
        <strain evidence="10">R501</strain>
    </source>
</reference>
<dbReference type="PROSITE" id="PS50126">
    <property type="entry name" value="S1"/>
    <property type="match status" value="1"/>
</dbReference>
<dbReference type="SUPFAM" id="SSF50249">
    <property type="entry name" value="Nucleic acid-binding proteins"/>
    <property type="match status" value="4"/>
</dbReference>
<dbReference type="HAMAP" id="MF_01895">
    <property type="entry name" value="RNase_R"/>
    <property type="match status" value="1"/>
</dbReference>
<dbReference type="InterPro" id="IPR003029">
    <property type="entry name" value="S1_domain"/>
</dbReference>
<evidence type="ECO:0000256" key="2">
    <source>
        <dbReference type="ARBA" id="ARBA00004496"/>
    </source>
</evidence>
<evidence type="ECO:0000256" key="5">
    <source>
        <dbReference type="ARBA" id="ARBA00022801"/>
    </source>
</evidence>
<keyword evidence="3 8" id="KW-0963">Cytoplasm</keyword>
<evidence type="ECO:0000256" key="1">
    <source>
        <dbReference type="ARBA" id="ARBA00001849"/>
    </source>
</evidence>
<protein>
    <recommendedName>
        <fullName evidence="8">Ribonuclease R</fullName>
        <shortName evidence="8">RNase R</shortName>
        <ecNumber evidence="8">3.1.13.1</ecNumber>
    </recommendedName>
</protein>
<keyword evidence="5 8" id="KW-0378">Hydrolase</keyword>
<dbReference type="InterPro" id="IPR022966">
    <property type="entry name" value="RNase_II/R_CS"/>
</dbReference>
<dbReference type="InterPro" id="IPR004476">
    <property type="entry name" value="RNase_II/RNase_R"/>
</dbReference>
<dbReference type="InterPro" id="IPR013223">
    <property type="entry name" value="RNase_B_OB_dom"/>
</dbReference>